<evidence type="ECO:0000313" key="7">
    <source>
        <dbReference type="EMBL" id="CAK4033972.1"/>
    </source>
</evidence>
<dbReference type="GO" id="GO:0005741">
    <property type="term" value="C:mitochondrial outer membrane"/>
    <property type="evidence" value="ECO:0007669"/>
    <property type="project" value="UniProtKB-SubCell"/>
</dbReference>
<keyword evidence="4" id="KW-0809">Transit peptide</keyword>
<keyword evidence="5" id="KW-0496">Mitochondrion</keyword>
<organism evidence="7 8">
    <name type="scientific">Lecanosticta acicola</name>
    <dbReference type="NCBI Taxonomy" id="111012"/>
    <lineage>
        <taxon>Eukaryota</taxon>
        <taxon>Fungi</taxon>
        <taxon>Dikarya</taxon>
        <taxon>Ascomycota</taxon>
        <taxon>Pezizomycotina</taxon>
        <taxon>Dothideomycetes</taxon>
        <taxon>Dothideomycetidae</taxon>
        <taxon>Mycosphaerellales</taxon>
        <taxon>Mycosphaerellaceae</taxon>
        <taxon>Lecanosticta</taxon>
    </lineage>
</organism>
<gene>
    <name evidence="7" type="ORF">LECACI_7A009130</name>
</gene>
<comment type="caution">
    <text evidence="7">The sequence shown here is derived from an EMBL/GenBank/DDBJ whole genome shotgun (WGS) entry which is preliminary data.</text>
</comment>
<evidence type="ECO:0000256" key="1">
    <source>
        <dbReference type="ARBA" id="ARBA00004450"/>
    </source>
</evidence>
<reference evidence="7" key="1">
    <citation type="submission" date="2023-11" db="EMBL/GenBank/DDBJ databases">
        <authorList>
            <person name="Alioto T."/>
            <person name="Alioto T."/>
            <person name="Gomez Garrido J."/>
        </authorList>
    </citation>
    <scope>NUCLEOTIDE SEQUENCE</scope>
</reference>
<dbReference type="PANTHER" id="PTHR14097">
    <property type="entry name" value="OXIDOREDUCTASE HTATIP2"/>
    <property type="match status" value="1"/>
</dbReference>
<dbReference type="Proteomes" id="UP001296104">
    <property type="component" value="Unassembled WGS sequence"/>
</dbReference>
<keyword evidence="8" id="KW-1185">Reference proteome</keyword>
<evidence type="ECO:0000256" key="6">
    <source>
        <dbReference type="ARBA" id="ARBA00023136"/>
    </source>
</evidence>
<keyword evidence="6" id="KW-0472">Membrane</keyword>
<dbReference type="SUPFAM" id="SSF51735">
    <property type="entry name" value="NAD(P)-binding Rossmann-fold domains"/>
    <property type="match status" value="1"/>
</dbReference>
<sequence length="227" mass="24141">MTTVALVGATGLVGSIIFNTLKGSDAVKHIYTFSRKALPGDAKVTPIVSKDATEWTSQYPSGSQLFISALGTTRGNAGGFENQRKIDYDLNLAMAKAARESGSKVYVLISSSGANSKSSMGYLKMKGELEEAVQELGFENVVIVRPGVIVGNRQESRIAEAVLRNVARFAGSVSGGMLKDSWAQDDVVIARAAVRAGLDAVEGKVSDKSRILGQGDIVRLGRTEWKD</sequence>
<keyword evidence="3" id="KW-1000">Mitochondrion outer membrane</keyword>
<evidence type="ECO:0000256" key="5">
    <source>
        <dbReference type="ARBA" id="ARBA00023128"/>
    </source>
</evidence>
<protein>
    <submittedName>
        <fullName evidence="7">NAD dependent epimerase dehydratase family</fullName>
    </submittedName>
</protein>
<dbReference type="AlphaFoldDB" id="A0AAI8Z7P0"/>
<evidence type="ECO:0000256" key="2">
    <source>
        <dbReference type="ARBA" id="ARBA00006617"/>
    </source>
</evidence>
<dbReference type="GO" id="GO:0051170">
    <property type="term" value="P:import into nucleus"/>
    <property type="evidence" value="ECO:0007669"/>
    <property type="project" value="TreeGrafter"/>
</dbReference>
<evidence type="ECO:0000256" key="4">
    <source>
        <dbReference type="ARBA" id="ARBA00022946"/>
    </source>
</evidence>
<dbReference type="InterPro" id="IPR014843">
    <property type="entry name" value="Him1/Fmp52"/>
</dbReference>
<comment type="similarity">
    <text evidence="2">Belongs to the FMP52 family.</text>
</comment>
<name>A0AAI8Z7P0_9PEZI</name>
<dbReference type="FunFam" id="3.40.50.720:FF:000366">
    <property type="entry name" value="Protein FMP52, mitochondrial"/>
    <property type="match status" value="1"/>
</dbReference>
<dbReference type="Pfam" id="PF08732">
    <property type="entry name" value="HIM1"/>
    <property type="match status" value="1"/>
</dbReference>
<comment type="subcellular location">
    <subcellularLocation>
        <location evidence="1">Mitochondrion outer membrane</location>
        <topology evidence="1">Peripheral membrane protein</topology>
    </subcellularLocation>
</comment>
<dbReference type="PANTHER" id="PTHR14097:SF7">
    <property type="entry name" value="OXIDOREDUCTASE HTATIP2"/>
    <property type="match status" value="1"/>
</dbReference>
<evidence type="ECO:0000313" key="8">
    <source>
        <dbReference type="Proteomes" id="UP001296104"/>
    </source>
</evidence>
<accession>A0AAI8Z7P0</accession>
<dbReference type="EMBL" id="CAVMBE010000099">
    <property type="protein sequence ID" value="CAK4033972.1"/>
    <property type="molecule type" value="Genomic_DNA"/>
</dbReference>
<proteinExistence type="inferred from homology"/>
<dbReference type="Gene3D" id="3.40.50.720">
    <property type="entry name" value="NAD(P)-binding Rossmann-like Domain"/>
    <property type="match status" value="1"/>
</dbReference>
<dbReference type="InterPro" id="IPR036291">
    <property type="entry name" value="NAD(P)-bd_dom_sf"/>
</dbReference>
<evidence type="ECO:0000256" key="3">
    <source>
        <dbReference type="ARBA" id="ARBA00022787"/>
    </source>
</evidence>